<organism evidence="1 2">
    <name type="scientific">Candidatus Iainarchaeum sp</name>
    <dbReference type="NCBI Taxonomy" id="3101447"/>
    <lineage>
        <taxon>Archaea</taxon>
        <taxon>Candidatus Iainarchaeota</taxon>
        <taxon>Candidatus Iainarchaeia</taxon>
        <taxon>Candidatus Iainarchaeales</taxon>
        <taxon>Candidatus Iainarchaeaceae</taxon>
        <taxon>Candidatus Iainarchaeum</taxon>
    </lineage>
</organism>
<reference evidence="1 2" key="1">
    <citation type="submission" date="2018-06" db="EMBL/GenBank/DDBJ databases">
        <title>Extensive metabolic versatility and redundancy in microbially diverse, dynamic hydrothermal sediments.</title>
        <authorList>
            <person name="Dombrowski N."/>
            <person name="Teske A."/>
            <person name="Baker B.J."/>
        </authorList>
    </citation>
    <scope>NUCLEOTIDE SEQUENCE [LARGE SCALE GENOMIC DNA]</scope>
    <source>
        <strain evidence="1">B9_G13</strain>
    </source>
</reference>
<dbReference type="AlphaFoldDB" id="A0A497JFZ3"/>
<dbReference type="PANTHER" id="PTHR34934">
    <property type="entry name" value="FLAVIN-DEPENDENT THYMIDYLATE SYNTHASE"/>
    <property type="match status" value="1"/>
</dbReference>
<dbReference type="InterPro" id="IPR003669">
    <property type="entry name" value="Thymidylate_synthase_ThyX"/>
</dbReference>
<evidence type="ECO:0000313" key="2">
    <source>
        <dbReference type="Proteomes" id="UP000277633"/>
    </source>
</evidence>
<proteinExistence type="predicted"/>
<name>A0A497JFZ3_9ARCH</name>
<evidence type="ECO:0000313" key="1">
    <source>
        <dbReference type="EMBL" id="RLG69724.1"/>
    </source>
</evidence>
<comment type="caution">
    <text evidence="1">The sequence shown here is derived from an EMBL/GenBank/DDBJ whole genome shotgun (WGS) entry which is preliminary data.</text>
</comment>
<dbReference type="CDD" id="cd20175">
    <property type="entry name" value="ThyX"/>
    <property type="match status" value="2"/>
</dbReference>
<dbReference type="GO" id="GO:0050797">
    <property type="term" value="F:thymidylate synthase (FAD) activity"/>
    <property type="evidence" value="ECO:0007669"/>
    <property type="project" value="InterPro"/>
</dbReference>
<accession>A0A497JFZ3</accession>
<dbReference type="GO" id="GO:0006231">
    <property type="term" value="P:dTMP biosynthetic process"/>
    <property type="evidence" value="ECO:0007669"/>
    <property type="project" value="InterPro"/>
</dbReference>
<dbReference type="InterPro" id="IPR036098">
    <property type="entry name" value="Thymidylate_synthase_ThyX_sf"/>
</dbReference>
<evidence type="ECO:0008006" key="3">
    <source>
        <dbReference type="Google" id="ProtNLM"/>
    </source>
</evidence>
<dbReference type="GO" id="GO:0070402">
    <property type="term" value="F:NADPH binding"/>
    <property type="evidence" value="ECO:0007669"/>
    <property type="project" value="TreeGrafter"/>
</dbReference>
<protein>
    <recommendedName>
        <fullName evidence="3">FAD-dependent thymidylate synthase</fullName>
    </recommendedName>
</protein>
<dbReference type="SUPFAM" id="SSF69796">
    <property type="entry name" value="Thymidylate synthase-complementing protein Thy1"/>
    <property type="match status" value="2"/>
</dbReference>
<gene>
    <name evidence="1" type="ORF">DRO07_01745</name>
</gene>
<dbReference type="Gene3D" id="3.30.1360.170">
    <property type="match status" value="2"/>
</dbReference>
<dbReference type="Pfam" id="PF02511">
    <property type="entry name" value="Thy1"/>
    <property type="match status" value="2"/>
</dbReference>
<sequence length="530" mass="62268">MPTKNSANSEYYIRNIKLVFPLLFRGVFMHYSKEDAEILSRHVSNLDKQVYVVYNVPPEVVSVLFAYVSRSPASFRDNLLKLIKSDELGFASEKSTSYFLEAQKKAAEFHKKWVVGFGHFSVAEHAVLNIAIERVSILFTKLIEDNRLASYTEKSTRYQIFDRNSYYKPKRIMNSRFASDYKQTMNSLFDFYTNNFNTMLAFMREKYPKHEQMNERFYESLTKSRACDVMRYTLPAATLTNLGATFNARSLVHAIEKLLSCPLEEARDVGIQIKEEASKFLPTLMKAAEKSSYIEETEKALRKLALREIGQSKEENNEESCKEKEFEVRVVSYDKDAENKLVAAMLYKHLHEPFEKVLAKVKKLSREKKQKVFEEFFKRITDKDAPLRELEHIYYTFEILVDYGAYRDLQRHRMCTQTTQLLSTKHGFSMPKEMKEAGLGNEFKELMKEAKELYGKLAEEMPYEAQYCVPLAYKKRVLYTWNLRELYHVIRLRTGKAGHKSYRKVAQQCYLELKRIHPFIARYFSVDLSK</sequence>
<dbReference type="GO" id="GO:0050660">
    <property type="term" value="F:flavin adenine dinucleotide binding"/>
    <property type="evidence" value="ECO:0007669"/>
    <property type="project" value="InterPro"/>
</dbReference>
<dbReference type="GO" id="GO:0004799">
    <property type="term" value="F:thymidylate synthase activity"/>
    <property type="evidence" value="ECO:0007669"/>
    <property type="project" value="TreeGrafter"/>
</dbReference>
<dbReference type="PANTHER" id="PTHR34934:SF1">
    <property type="entry name" value="FLAVIN-DEPENDENT THYMIDYLATE SYNTHASE"/>
    <property type="match status" value="1"/>
</dbReference>
<dbReference type="PROSITE" id="PS51331">
    <property type="entry name" value="THYX"/>
    <property type="match status" value="2"/>
</dbReference>
<dbReference type="EMBL" id="QMWO01000052">
    <property type="protein sequence ID" value="RLG69724.1"/>
    <property type="molecule type" value="Genomic_DNA"/>
</dbReference>
<dbReference type="Proteomes" id="UP000277633">
    <property type="component" value="Unassembled WGS sequence"/>
</dbReference>